<dbReference type="EMBL" id="JAULSU010000007">
    <property type="protein sequence ID" value="KAK0611562.1"/>
    <property type="molecule type" value="Genomic_DNA"/>
</dbReference>
<evidence type="ECO:0000256" key="1">
    <source>
        <dbReference type="SAM" id="MobiDB-lite"/>
    </source>
</evidence>
<comment type="caution">
    <text evidence="2">The sequence shown here is derived from an EMBL/GenBank/DDBJ whole genome shotgun (WGS) entry which is preliminary data.</text>
</comment>
<organism evidence="2 3">
    <name type="scientific">Immersiella caudata</name>
    <dbReference type="NCBI Taxonomy" id="314043"/>
    <lineage>
        <taxon>Eukaryota</taxon>
        <taxon>Fungi</taxon>
        <taxon>Dikarya</taxon>
        <taxon>Ascomycota</taxon>
        <taxon>Pezizomycotina</taxon>
        <taxon>Sordariomycetes</taxon>
        <taxon>Sordariomycetidae</taxon>
        <taxon>Sordariales</taxon>
        <taxon>Lasiosphaeriaceae</taxon>
        <taxon>Immersiella</taxon>
    </lineage>
</organism>
<evidence type="ECO:0000313" key="3">
    <source>
        <dbReference type="Proteomes" id="UP001175000"/>
    </source>
</evidence>
<sequence>MDKSGPDLAYKQTCPAAGLSRQRYLERELLEAPGRVSCSVKPWTVTQHVPSCSAPPKIGEKGDSGMTSTSSEVPPSERLVSAIACLRCDNGVHME</sequence>
<gene>
    <name evidence="2" type="ORF">B0T14DRAFT_530661</name>
</gene>
<feature type="region of interest" description="Disordered" evidence="1">
    <location>
        <begin position="51"/>
        <end position="75"/>
    </location>
</feature>
<evidence type="ECO:0000313" key="2">
    <source>
        <dbReference type="EMBL" id="KAK0611562.1"/>
    </source>
</evidence>
<reference evidence="2" key="1">
    <citation type="submission" date="2023-06" db="EMBL/GenBank/DDBJ databases">
        <title>Genome-scale phylogeny and comparative genomics of the fungal order Sordariales.</title>
        <authorList>
            <consortium name="Lawrence Berkeley National Laboratory"/>
            <person name="Hensen N."/>
            <person name="Bonometti L."/>
            <person name="Westerberg I."/>
            <person name="Brannstrom I.O."/>
            <person name="Guillou S."/>
            <person name="Cros-Aarteil S."/>
            <person name="Calhoun S."/>
            <person name="Haridas S."/>
            <person name="Kuo A."/>
            <person name="Mondo S."/>
            <person name="Pangilinan J."/>
            <person name="Riley R."/>
            <person name="Labutti K."/>
            <person name="Andreopoulos B."/>
            <person name="Lipzen A."/>
            <person name="Chen C."/>
            <person name="Yanf M."/>
            <person name="Daum C."/>
            <person name="Ng V."/>
            <person name="Clum A."/>
            <person name="Steindorff A."/>
            <person name="Ohm R."/>
            <person name="Martin F."/>
            <person name="Silar P."/>
            <person name="Natvig D."/>
            <person name="Lalanne C."/>
            <person name="Gautier V."/>
            <person name="Ament-Velasquez S.L."/>
            <person name="Kruys A."/>
            <person name="Hutchinson M.I."/>
            <person name="Powell A.J."/>
            <person name="Barry K."/>
            <person name="Miller A.N."/>
            <person name="Grigoriev I.V."/>
            <person name="Debuchy R."/>
            <person name="Gladieux P."/>
            <person name="Thoren M.H."/>
            <person name="Johannesson H."/>
        </authorList>
    </citation>
    <scope>NUCLEOTIDE SEQUENCE</scope>
    <source>
        <strain evidence="2">CBS 606.72</strain>
    </source>
</reference>
<name>A0AA39WAB7_9PEZI</name>
<proteinExistence type="predicted"/>
<dbReference type="AlphaFoldDB" id="A0AA39WAB7"/>
<protein>
    <submittedName>
        <fullName evidence="2">Uncharacterized protein</fullName>
    </submittedName>
</protein>
<dbReference type="Proteomes" id="UP001175000">
    <property type="component" value="Unassembled WGS sequence"/>
</dbReference>
<keyword evidence="3" id="KW-1185">Reference proteome</keyword>
<accession>A0AA39WAB7</accession>